<proteinExistence type="predicted"/>
<evidence type="ECO:0000313" key="2">
    <source>
        <dbReference type="Proteomes" id="UP001499974"/>
    </source>
</evidence>
<dbReference type="RefSeq" id="WP_345521099.1">
    <property type="nucleotide sequence ID" value="NZ_BAABKM010000002.1"/>
</dbReference>
<dbReference type="SUPFAM" id="SSF53474">
    <property type="entry name" value="alpha/beta-Hydrolases"/>
    <property type="match status" value="1"/>
</dbReference>
<comment type="caution">
    <text evidence="1">The sequence shown here is derived from an EMBL/GenBank/DDBJ whole genome shotgun (WGS) entry which is preliminary data.</text>
</comment>
<evidence type="ECO:0008006" key="3">
    <source>
        <dbReference type="Google" id="ProtNLM"/>
    </source>
</evidence>
<sequence length="458" mass="46783">MSGADITRVTGGAGGIAATYDAVRALADVLDATGDELRSWSADVLRALADPDLVSSAPLSPPTFAAAEGALLATVNGPYGLLPGSVGWEAEAELVRVALATLEASDDAVGLALDTLDWRLGLAAGAALRGAGPAGAVALHTMPPRLRERLGDAAQRWIVQHPGALQHLVNGGGGLLTGLSPLPVLVPDNRTAAAIMAAAYDDGTAVTTRRPDLVVPAGGRQPDSVEALVDHLSEVAALSPDPDSRDNGTIEVQTLDGGTDRARHVVYLPGTDDLGTLPWTADHDVRDLGGDLRSAAGEDTAYQRGILDAMHRAGVGAHEPVLLVGHSLGGMEAAALASRDTGFAITDVVTAGSPTAQVDGFPDGVHVLSLEHRGDIVPMLDGADNPDTVQQTTVAFDDGGPAAVVARHGYDHYVAGAAAVDASADPSLVAQRACLHGRGFLDGSATHVTSQVFQVTRR</sequence>
<dbReference type="Gene3D" id="3.40.50.1820">
    <property type="entry name" value="alpha/beta hydrolase"/>
    <property type="match status" value="1"/>
</dbReference>
<dbReference type="EMBL" id="BAABKM010000002">
    <property type="protein sequence ID" value="GAA4702610.1"/>
    <property type="molecule type" value="Genomic_DNA"/>
</dbReference>
<protein>
    <recommendedName>
        <fullName evidence="3">Alpha/beta hydrolase</fullName>
    </recommendedName>
</protein>
<evidence type="ECO:0000313" key="1">
    <source>
        <dbReference type="EMBL" id="GAA4702610.1"/>
    </source>
</evidence>
<organism evidence="1 2">
    <name type="scientific">Nocardioides conyzicola</name>
    <dbReference type="NCBI Taxonomy" id="1651781"/>
    <lineage>
        <taxon>Bacteria</taxon>
        <taxon>Bacillati</taxon>
        <taxon>Actinomycetota</taxon>
        <taxon>Actinomycetes</taxon>
        <taxon>Propionibacteriales</taxon>
        <taxon>Nocardioidaceae</taxon>
        <taxon>Nocardioides</taxon>
    </lineage>
</organism>
<accession>A0ABP8X8Y4</accession>
<gene>
    <name evidence="1" type="ORF">GCM10023349_19920</name>
</gene>
<keyword evidence="2" id="KW-1185">Reference proteome</keyword>
<dbReference type="Proteomes" id="UP001499974">
    <property type="component" value="Unassembled WGS sequence"/>
</dbReference>
<name>A0ABP8X8Y4_9ACTN</name>
<dbReference type="InterPro" id="IPR029058">
    <property type="entry name" value="AB_hydrolase_fold"/>
</dbReference>
<reference evidence="2" key="1">
    <citation type="journal article" date="2019" name="Int. J. Syst. Evol. Microbiol.">
        <title>The Global Catalogue of Microorganisms (GCM) 10K type strain sequencing project: providing services to taxonomists for standard genome sequencing and annotation.</title>
        <authorList>
            <consortium name="The Broad Institute Genomics Platform"/>
            <consortium name="The Broad Institute Genome Sequencing Center for Infectious Disease"/>
            <person name="Wu L."/>
            <person name="Ma J."/>
        </authorList>
    </citation>
    <scope>NUCLEOTIDE SEQUENCE [LARGE SCALE GENOMIC DNA]</scope>
    <source>
        <strain evidence="2">JCM 18531</strain>
    </source>
</reference>